<feature type="region of interest" description="Disordered" evidence="1">
    <location>
        <begin position="73"/>
        <end position="100"/>
    </location>
</feature>
<feature type="compositionally biased region" description="Basic and acidic residues" evidence="1">
    <location>
        <begin position="28"/>
        <end position="38"/>
    </location>
</feature>
<evidence type="ECO:0000256" key="1">
    <source>
        <dbReference type="SAM" id="MobiDB-lite"/>
    </source>
</evidence>
<sequence>MGAGFLAEVSREQSPCHFGYGRFQLRDRTRQDEEEKSGKLSLSHSSGRYRRAARLTSHIKQAVIEPAHTRLRLSHWSGSSHSHRLGSRVESKDKNTVWQS</sequence>
<evidence type="ECO:0000313" key="2">
    <source>
        <dbReference type="EMBL" id="KAG7321010.1"/>
    </source>
</evidence>
<dbReference type="AlphaFoldDB" id="A0A9D3NF59"/>
<name>A0A9D3NF59_9TELE</name>
<keyword evidence="3" id="KW-1185">Reference proteome</keyword>
<feature type="compositionally biased region" description="Basic and acidic residues" evidence="1">
    <location>
        <begin position="87"/>
        <end position="100"/>
    </location>
</feature>
<accession>A0A9D3NF59</accession>
<dbReference type="EMBL" id="JAHKSW010000018">
    <property type="protein sequence ID" value="KAG7321010.1"/>
    <property type="molecule type" value="Genomic_DNA"/>
</dbReference>
<feature type="region of interest" description="Disordered" evidence="1">
    <location>
        <begin position="28"/>
        <end position="49"/>
    </location>
</feature>
<dbReference type="Proteomes" id="UP000824219">
    <property type="component" value="Linkage Group LG18"/>
</dbReference>
<organism evidence="2 3">
    <name type="scientific">Hemibagrus wyckioides</name>
    <dbReference type="NCBI Taxonomy" id="337641"/>
    <lineage>
        <taxon>Eukaryota</taxon>
        <taxon>Metazoa</taxon>
        <taxon>Chordata</taxon>
        <taxon>Craniata</taxon>
        <taxon>Vertebrata</taxon>
        <taxon>Euteleostomi</taxon>
        <taxon>Actinopterygii</taxon>
        <taxon>Neopterygii</taxon>
        <taxon>Teleostei</taxon>
        <taxon>Ostariophysi</taxon>
        <taxon>Siluriformes</taxon>
        <taxon>Bagridae</taxon>
        <taxon>Hemibagrus</taxon>
    </lineage>
</organism>
<evidence type="ECO:0000313" key="3">
    <source>
        <dbReference type="Proteomes" id="UP000824219"/>
    </source>
</evidence>
<gene>
    <name evidence="2" type="ORF">KOW79_015425</name>
</gene>
<reference evidence="2 3" key="1">
    <citation type="submission" date="2021-06" db="EMBL/GenBank/DDBJ databases">
        <title>Chromosome-level genome assembly of the red-tail catfish (Hemibagrus wyckioides).</title>
        <authorList>
            <person name="Shao F."/>
        </authorList>
    </citation>
    <scope>NUCLEOTIDE SEQUENCE [LARGE SCALE GENOMIC DNA]</scope>
    <source>
        <strain evidence="2">EC202008001</strain>
        <tissue evidence="2">Blood</tissue>
    </source>
</reference>
<protein>
    <submittedName>
        <fullName evidence="2">Uncharacterized protein</fullName>
    </submittedName>
</protein>
<proteinExistence type="predicted"/>
<comment type="caution">
    <text evidence="2">The sequence shown here is derived from an EMBL/GenBank/DDBJ whole genome shotgun (WGS) entry which is preliminary data.</text>
</comment>